<comment type="caution">
    <text evidence="2">The sequence shown here is derived from an EMBL/GenBank/DDBJ whole genome shotgun (WGS) entry which is preliminary data.</text>
</comment>
<accession>A0A8X6U8S9</accession>
<evidence type="ECO:0000313" key="2">
    <source>
        <dbReference type="EMBL" id="GFT92958.1"/>
    </source>
</evidence>
<sequence>TIIQRVTPELIHIFKKSYFIASSSTAIIFGNTSKRIAFSDEEHKGLNEANQIWSLTTRTRFFGLHLLPKLFPTADVVSCNKRHQQQPGDPCKERKENHVHPSSGIGKISVTCKKEFFVASCMGNPEI</sequence>
<gene>
    <name evidence="2" type="ORF">NPIL_149811</name>
</gene>
<keyword evidence="3" id="KW-1185">Reference proteome</keyword>
<dbReference type="AlphaFoldDB" id="A0A8X6U8S9"/>
<dbReference type="Proteomes" id="UP000887013">
    <property type="component" value="Unassembled WGS sequence"/>
</dbReference>
<proteinExistence type="predicted"/>
<feature type="compositionally biased region" description="Basic and acidic residues" evidence="1">
    <location>
        <begin position="90"/>
        <end position="99"/>
    </location>
</feature>
<feature type="non-terminal residue" evidence="2">
    <location>
        <position position="1"/>
    </location>
</feature>
<reference evidence="2" key="1">
    <citation type="submission" date="2020-08" db="EMBL/GenBank/DDBJ databases">
        <title>Multicomponent nature underlies the extraordinary mechanical properties of spider dragline silk.</title>
        <authorList>
            <person name="Kono N."/>
            <person name="Nakamura H."/>
            <person name="Mori M."/>
            <person name="Yoshida Y."/>
            <person name="Ohtoshi R."/>
            <person name="Malay A.D."/>
            <person name="Moran D.A.P."/>
            <person name="Tomita M."/>
            <person name="Numata K."/>
            <person name="Arakawa K."/>
        </authorList>
    </citation>
    <scope>NUCLEOTIDE SEQUENCE</scope>
</reference>
<name>A0A8X6U8S9_NEPPI</name>
<protein>
    <submittedName>
        <fullName evidence="2">Uncharacterized protein</fullName>
    </submittedName>
</protein>
<evidence type="ECO:0000256" key="1">
    <source>
        <dbReference type="SAM" id="MobiDB-lite"/>
    </source>
</evidence>
<organism evidence="2 3">
    <name type="scientific">Nephila pilipes</name>
    <name type="common">Giant wood spider</name>
    <name type="synonym">Nephila maculata</name>
    <dbReference type="NCBI Taxonomy" id="299642"/>
    <lineage>
        <taxon>Eukaryota</taxon>
        <taxon>Metazoa</taxon>
        <taxon>Ecdysozoa</taxon>
        <taxon>Arthropoda</taxon>
        <taxon>Chelicerata</taxon>
        <taxon>Arachnida</taxon>
        <taxon>Araneae</taxon>
        <taxon>Araneomorphae</taxon>
        <taxon>Entelegynae</taxon>
        <taxon>Araneoidea</taxon>
        <taxon>Nephilidae</taxon>
        <taxon>Nephila</taxon>
    </lineage>
</organism>
<feature type="region of interest" description="Disordered" evidence="1">
    <location>
        <begin position="81"/>
        <end position="102"/>
    </location>
</feature>
<evidence type="ECO:0000313" key="3">
    <source>
        <dbReference type="Proteomes" id="UP000887013"/>
    </source>
</evidence>
<dbReference type="EMBL" id="BMAW01074591">
    <property type="protein sequence ID" value="GFT92958.1"/>
    <property type="molecule type" value="Genomic_DNA"/>
</dbReference>